<dbReference type="InterPro" id="IPR029044">
    <property type="entry name" value="Nucleotide-diphossugar_trans"/>
</dbReference>
<name>A0A9D2EY37_9ACTN</name>
<proteinExistence type="predicted"/>
<comment type="caution">
    <text evidence="2">The sequence shown here is derived from an EMBL/GenBank/DDBJ whole genome shotgun (WGS) entry which is preliminary data.</text>
</comment>
<sequence>MKPLVSLVTPCYNAEAFIDRHLANVLAQTYRPIELILVDDGSCDGTLDRAESWRSRLEASGARLVLLAQDHRGQAAAINRGLPAVTGMYVSWPDCDDLMRPDNLSRKVDYLESHPEAGFVCCSVANVAEGALDEVTSVTRVADTTDPWLFDRLIRDSGAYCLDIAYLARSSALFSSLGGRRIYESPAGQNFQLLLPLAYHWPCGFIDEPLASYVARPGSHSHSFASYQQQVQRTRDFEALLHHVLDAMEMDPVDRERYGRYVDEKFLPRRFMLALGAGDRELVRESKAALRRARGTTVSLELAALASELGLGRAAYGARELLLRCRARAGRAVRRWAR</sequence>
<feature type="domain" description="Glycosyltransferase 2-like" evidence="1">
    <location>
        <begin position="6"/>
        <end position="130"/>
    </location>
</feature>
<organism evidence="2 3">
    <name type="scientific">Candidatus Olsenella pullistercoris</name>
    <dbReference type="NCBI Taxonomy" id="2838712"/>
    <lineage>
        <taxon>Bacteria</taxon>
        <taxon>Bacillati</taxon>
        <taxon>Actinomycetota</taxon>
        <taxon>Coriobacteriia</taxon>
        <taxon>Coriobacteriales</taxon>
        <taxon>Atopobiaceae</taxon>
        <taxon>Olsenella</taxon>
    </lineage>
</organism>
<dbReference type="Gene3D" id="3.90.550.10">
    <property type="entry name" value="Spore Coat Polysaccharide Biosynthesis Protein SpsA, Chain A"/>
    <property type="match status" value="1"/>
</dbReference>
<accession>A0A9D2EY37</accession>
<protein>
    <submittedName>
        <fullName evidence="2">Glycosyltransferase family 2 protein</fullName>
    </submittedName>
</protein>
<evidence type="ECO:0000313" key="2">
    <source>
        <dbReference type="EMBL" id="HIZ45903.1"/>
    </source>
</evidence>
<dbReference type="PANTHER" id="PTHR22916">
    <property type="entry name" value="GLYCOSYLTRANSFERASE"/>
    <property type="match status" value="1"/>
</dbReference>
<gene>
    <name evidence="2" type="ORF">IAA19_02655</name>
</gene>
<reference evidence="2" key="1">
    <citation type="journal article" date="2021" name="PeerJ">
        <title>Extensive microbial diversity within the chicken gut microbiome revealed by metagenomics and culture.</title>
        <authorList>
            <person name="Gilroy R."/>
            <person name="Ravi A."/>
            <person name="Getino M."/>
            <person name="Pursley I."/>
            <person name="Horton D.L."/>
            <person name="Alikhan N.F."/>
            <person name="Baker D."/>
            <person name="Gharbi K."/>
            <person name="Hall N."/>
            <person name="Watson M."/>
            <person name="Adriaenssens E.M."/>
            <person name="Foster-Nyarko E."/>
            <person name="Jarju S."/>
            <person name="Secka A."/>
            <person name="Antonio M."/>
            <person name="Oren A."/>
            <person name="Chaudhuri R.R."/>
            <person name="La Ragione R."/>
            <person name="Hildebrand F."/>
            <person name="Pallen M.J."/>
        </authorList>
    </citation>
    <scope>NUCLEOTIDE SEQUENCE</scope>
    <source>
        <strain evidence="2">ChiHjej12B11-14209</strain>
    </source>
</reference>
<dbReference type="AlphaFoldDB" id="A0A9D2EY37"/>
<dbReference type="Proteomes" id="UP000824062">
    <property type="component" value="Unassembled WGS sequence"/>
</dbReference>
<dbReference type="Pfam" id="PF00535">
    <property type="entry name" value="Glycos_transf_2"/>
    <property type="match status" value="1"/>
</dbReference>
<dbReference type="CDD" id="cd00761">
    <property type="entry name" value="Glyco_tranf_GTA_type"/>
    <property type="match status" value="1"/>
</dbReference>
<dbReference type="EMBL" id="DXBM01000026">
    <property type="protein sequence ID" value="HIZ45903.1"/>
    <property type="molecule type" value="Genomic_DNA"/>
</dbReference>
<dbReference type="InterPro" id="IPR001173">
    <property type="entry name" value="Glyco_trans_2-like"/>
</dbReference>
<evidence type="ECO:0000259" key="1">
    <source>
        <dbReference type="Pfam" id="PF00535"/>
    </source>
</evidence>
<evidence type="ECO:0000313" key="3">
    <source>
        <dbReference type="Proteomes" id="UP000824062"/>
    </source>
</evidence>
<dbReference type="SUPFAM" id="SSF53448">
    <property type="entry name" value="Nucleotide-diphospho-sugar transferases"/>
    <property type="match status" value="1"/>
</dbReference>
<reference evidence="2" key="2">
    <citation type="submission" date="2021-04" db="EMBL/GenBank/DDBJ databases">
        <authorList>
            <person name="Gilroy R."/>
        </authorList>
    </citation>
    <scope>NUCLEOTIDE SEQUENCE</scope>
    <source>
        <strain evidence="2">ChiHjej12B11-14209</strain>
    </source>
</reference>